<keyword evidence="11" id="KW-1185">Reference proteome</keyword>
<evidence type="ECO:0000313" key="11">
    <source>
        <dbReference type="Proteomes" id="UP001501447"/>
    </source>
</evidence>
<evidence type="ECO:0000256" key="2">
    <source>
        <dbReference type="ARBA" id="ARBA00022512"/>
    </source>
</evidence>
<organism evidence="10 11">
    <name type="scientific">Streptomyces axinellae</name>
    <dbReference type="NCBI Taxonomy" id="552788"/>
    <lineage>
        <taxon>Bacteria</taxon>
        <taxon>Bacillati</taxon>
        <taxon>Actinomycetota</taxon>
        <taxon>Actinomycetes</taxon>
        <taxon>Kitasatosporales</taxon>
        <taxon>Streptomycetaceae</taxon>
        <taxon>Streptomyces</taxon>
    </lineage>
</organism>
<evidence type="ECO:0000256" key="1">
    <source>
        <dbReference type="ARBA" id="ARBA00004191"/>
    </source>
</evidence>
<keyword evidence="6 7" id="KW-0034">Amyloid</keyword>
<evidence type="ECO:0000256" key="6">
    <source>
        <dbReference type="ARBA" id="ARBA00023087"/>
    </source>
</evidence>
<evidence type="ECO:0000313" key="10">
    <source>
        <dbReference type="EMBL" id="GAA2621790.1"/>
    </source>
</evidence>
<dbReference type="Pfam" id="PF03777">
    <property type="entry name" value="ChpA-C"/>
    <property type="match status" value="1"/>
</dbReference>
<dbReference type="InterPro" id="IPR005528">
    <property type="entry name" value="ChpA-H"/>
</dbReference>
<feature type="chain" id="PRO_5045665270" description="Chaplin domain-containing protein" evidence="8">
    <location>
        <begin position="27"/>
        <end position="78"/>
    </location>
</feature>
<keyword evidence="3" id="KW-0964">Secreted</keyword>
<sequence>MRIRTAIIATGLAATAVFGGAAGASADSGAMGGAAKSPGVLSGNVVQVPVEVQTNVCGNSINVIGLLNPAAGNRCKNR</sequence>
<protein>
    <recommendedName>
        <fullName evidence="9">Chaplin domain-containing protein</fullName>
    </recommendedName>
</protein>
<reference evidence="10 11" key="1">
    <citation type="journal article" date="2019" name="Int. J. Syst. Evol. Microbiol.">
        <title>The Global Catalogue of Microorganisms (GCM) 10K type strain sequencing project: providing services to taxonomists for standard genome sequencing and annotation.</title>
        <authorList>
            <consortium name="The Broad Institute Genomics Platform"/>
            <consortium name="The Broad Institute Genome Sequencing Center for Infectious Disease"/>
            <person name="Wu L."/>
            <person name="Ma J."/>
        </authorList>
    </citation>
    <scope>NUCLEOTIDE SEQUENCE [LARGE SCALE GENOMIC DNA]</scope>
    <source>
        <strain evidence="10 11">JCM 16373</strain>
    </source>
</reference>
<accession>A0ABN3QBB6</accession>
<dbReference type="Proteomes" id="UP001501447">
    <property type="component" value="Unassembled WGS sequence"/>
</dbReference>
<keyword evidence="4 8" id="KW-0732">Signal</keyword>
<evidence type="ECO:0000256" key="5">
    <source>
        <dbReference type="ARBA" id="ARBA00022889"/>
    </source>
</evidence>
<comment type="caution">
    <text evidence="10">The sequence shown here is derived from an EMBL/GenBank/DDBJ whole genome shotgun (WGS) entry which is preliminary data.</text>
</comment>
<comment type="subcellular location">
    <subcellularLocation>
        <location evidence="1">Secreted</location>
        <location evidence="1">Cell wall</location>
    </subcellularLocation>
</comment>
<gene>
    <name evidence="10" type="ORF">GCM10009863_39860</name>
</gene>
<keyword evidence="5" id="KW-0130">Cell adhesion</keyword>
<keyword evidence="2" id="KW-0134">Cell wall</keyword>
<evidence type="ECO:0000256" key="7">
    <source>
        <dbReference type="PROSITE-ProRule" id="PRU01232"/>
    </source>
</evidence>
<name>A0ABN3QBB6_9ACTN</name>
<feature type="domain" description="Chaplin" evidence="9">
    <location>
        <begin position="37"/>
        <end position="77"/>
    </location>
</feature>
<dbReference type="RefSeq" id="WP_344567677.1">
    <property type="nucleotide sequence ID" value="NZ_BAAARJ010000012.1"/>
</dbReference>
<evidence type="ECO:0000256" key="8">
    <source>
        <dbReference type="SAM" id="SignalP"/>
    </source>
</evidence>
<evidence type="ECO:0000256" key="4">
    <source>
        <dbReference type="ARBA" id="ARBA00022729"/>
    </source>
</evidence>
<dbReference type="PROSITE" id="PS51884">
    <property type="entry name" value="CHAPLIN"/>
    <property type="match status" value="1"/>
</dbReference>
<evidence type="ECO:0000256" key="3">
    <source>
        <dbReference type="ARBA" id="ARBA00022525"/>
    </source>
</evidence>
<proteinExistence type="predicted"/>
<evidence type="ECO:0000259" key="9">
    <source>
        <dbReference type="PROSITE" id="PS51884"/>
    </source>
</evidence>
<dbReference type="EMBL" id="BAAARJ010000012">
    <property type="protein sequence ID" value="GAA2621790.1"/>
    <property type="molecule type" value="Genomic_DNA"/>
</dbReference>
<feature type="signal peptide" evidence="8">
    <location>
        <begin position="1"/>
        <end position="26"/>
    </location>
</feature>